<accession>A0ABQ7FST5</accession>
<dbReference type="EMBL" id="MU072683">
    <property type="protein sequence ID" value="KAF5825528.1"/>
    <property type="molecule type" value="Genomic_DNA"/>
</dbReference>
<evidence type="ECO:0000256" key="2">
    <source>
        <dbReference type="ARBA" id="ARBA00022692"/>
    </source>
</evidence>
<keyword evidence="2 8" id="KW-0812">Transmembrane</keyword>
<protein>
    <recommendedName>
        <fullName evidence="11">ABC transmembrane type-1 domain-containing protein</fullName>
    </recommendedName>
</protein>
<dbReference type="Proteomes" id="UP000815325">
    <property type="component" value="Unassembled WGS sequence"/>
</dbReference>
<dbReference type="InterPro" id="IPR050173">
    <property type="entry name" value="ABC_transporter_C-like"/>
</dbReference>
<dbReference type="PANTHER" id="PTHR24223">
    <property type="entry name" value="ATP-BINDING CASSETTE SUB-FAMILY C"/>
    <property type="match status" value="1"/>
</dbReference>
<comment type="subcellular location">
    <subcellularLocation>
        <location evidence="1">Endomembrane system</location>
        <topology evidence="1">Multi-pass membrane protein</topology>
    </subcellularLocation>
</comment>
<feature type="transmembrane region" description="Helical" evidence="8">
    <location>
        <begin position="21"/>
        <end position="41"/>
    </location>
</feature>
<keyword evidence="4" id="KW-0547">Nucleotide-binding</keyword>
<proteinExistence type="predicted"/>
<evidence type="ECO:0000313" key="10">
    <source>
        <dbReference type="Proteomes" id="UP000815325"/>
    </source>
</evidence>
<dbReference type="Gene3D" id="1.20.1560.10">
    <property type="entry name" value="ABC transporter type 1, transmembrane domain"/>
    <property type="match status" value="1"/>
</dbReference>
<evidence type="ECO:0000256" key="7">
    <source>
        <dbReference type="ARBA" id="ARBA00023136"/>
    </source>
</evidence>
<evidence type="ECO:0000256" key="3">
    <source>
        <dbReference type="ARBA" id="ARBA00022737"/>
    </source>
</evidence>
<sequence>IRENEVRLLGKAALIKVLNMVLVFCIPPVSGMIVFAVSTFTGNPLDATLSFTIMSLFNTMRFPLVMLPKSLRGVSEALASMQRMEEYLLLDEEQRQPQSKMVEVNFVNAELVHPSAPDDFKLVIPKLEVKQGQVLAIVGRVGGGEFSDWNPINQVFCLFVIIHVHITFSMQYSVCSVAGASLRPT</sequence>
<comment type="caution">
    <text evidence="9">The sequence shown here is derived from an EMBL/GenBank/DDBJ whole genome shotgun (WGS) entry which is preliminary data.</text>
</comment>
<keyword evidence="10" id="KW-1185">Reference proteome</keyword>
<organism evidence="9 10">
    <name type="scientific">Dunaliella salina</name>
    <name type="common">Green alga</name>
    <name type="synonym">Protococcus salinus</name>
    <dbReference type="NCBI Taxonomy" id="3046"/>
    <lineage>
        <taxon>Eukaryota</taxon>
        <taxon>Viridiplantae</taxon>
        <taxon>Chlorophyta</taxon>
        <taxon>core chlorophytes</taxon>
        <taxon>Chlorophyceae</taxon>
        <taxon>CS clade</taxon>
        <taxon>Chlamydomonadales</taxon>
        <taxon>Dunaliellaceae</taxon>
        <taxon>Dunaliella</taxon>
    </lineage>
</organism>
<evidence type="ECO:0000256" key="8">
    <source>
        <dbReference type="SAM" id="Phobius"/>
    </source>
</evidence>
<dbReference type="InterPro" id="IPR036640">
    <property type="entry name" value="ABC1_TM_sf"/>
</dbReference>
<name>A0ABQ7FST5_DUNSA</name>
<keyword evidence="7 8" id="KW-0472">Membrane</keyword>
<dbReference type="PANTHER" id="PTHR24223:SF443">
    <property type="entry name" value="MULTIDRUG-RESISTANCE LIKE PROTEIN 1, ISOFORM I"/>
    <property type="match status" value="1"/>
</dbReference>
<reference evidence="9" key="1">
    <citation type="submission" date="2017-08" db="EMBL/GenBank/DDBJ databases">
        <authorList>
            <person name="Polle J.E."/>
            <person name="Barry K."/>
            <person name="Cushman J."/>
            <person name="Schmutz J."/>
            <person name="Tran D."/>
            <person name="Hathwaick L.T."/>
            <person name="Yim W.C."/>
            <person name="Jenkins J."/>
            <person name="Mckie-Krisberg Z.M."/>
            <person name="Prochnik S."/>
            <person name="Lindquist E."/>
            <person name="Dockter R.B."/>
            <person name="Adam C."/>
            <person name="Molina H."/>
            <person name="Bunkerborg J."/>
            <person name="Jin E."/>
            <person name="Buchheim M."/>
            <person name="Magnuson J."/>
        </authorList>
    </citation>
    <scope>NUCLEOTIDE SEQUENCE</scope>
    <source>
        <strain evidence="9">CCAP 19/18</strain>
    </source>
</reference>
<gene>
    <name evidence="9" type="ORF">DUNSADRAFT_8977</name>
</gene>
<keyword evidence="3" id="KW-0677">Repeat</keyword>
<evidence type="ECO:0000256" key="6">
    <source>
        <dbReference type="ARBA" id="ARBA00022989"/>
    </source>
</evidence>
<feature type="non-terminal residue" evidence="9">
    <location>
        <position position="1"/>
    </location>
</feature>
<keyword evidence="5" id="KW-0067">ATP-binding</keyword>
<evidence type="ECO:0000256" key="4">
    <source>
        <dbReference type="ARBA" id="ARBA00022741"/>
    </source>
</evidence>
<evidence type="ECO:0000313" key="9">
    <source>
        <dbReference type="EMBL" id="KAF5825528.1"/>
    </source>
</evidence>
<evidence type="ECO:0000256" key="1">
    <source>
        <dbReference type="ARBA" id="ARBA00004127"/>
    </source>
</evidence>
<evidence type="ECO:0008006" key="11">
    <source>
        <dbReference type="Google" id="ProtNLM"/>
    </source>
</evidence>
<evidence type="ECO:0000256" key="5">
    <source>
        <dbReference type="ARBA" id="ARBA00022840"/>
    </source>
</evidence>
<keyword evidence="6 8" id="KW-1133">Transmembrane helix</keyword>